<dbReference type="PROSITE" id="PS00380">
    <property type="entry name" value="RHODANESE_1"/>
    <property type="match status" value="1"/>
</dbReference>
<dbReference type="PANTHER" id="PTHR30401">
    <property type="entry name" value="TRNA 2-SELENOURIDINE SYNTHASE"/>
    <property type="match status" value="1"/>
</dbReference>
<dbReference type="EMBL" id="CYSC01000023">
    <property type="protein sequence ID" value="CUH71627.1"/>
    <property type="molecule type" value="Genomic_DNA"/>
</dbReference>
<keyword evidence="1" id="KW-0711">Selenium</keyword>
<evidence type="ECO:0000313" key="4">
    <source>
        <dbReference type="EMBL" id="CUH71627.1"/>
    </source>
</evidence>
<evidence type="ECO:0000313" key="3">
    <source>
        <dbReference type="EMBL" id="CUH64502.1"/>
    </source>
</evidence>
<dbReference type="Proteomes" id="UP000051086">
    <property type="component" value="Unassembled WGS sequence"/>
</dbReference>
<evidence type="ECO:0000313" key="6">
    <source>
        <dbReference type="Proteomes" id="UP000051887"/>
    </source>
</evidence>
<evidence type="ECO:0000256" key="1">
    <source>
        <dbReference type="ARBA" id="ARBA00023266"/>
    </source>
</evidence>
<sequence length="350" mass="37726">MVNRVTFSSLQDIAAAGFDDIIDVRAPAEYAEDHLPGAISLPVFSDEERARVGTIYVQEDPFKARKVGAALVARNAAAHLEGVLADRPGGWRPLVYCWRGGQRSGSFASILSQIGWRVSLIEGGYKSYRRLVVQMLYDQPLPHRLVLIDGGTGTGKTDLLAALKGQGAQVLDLEAMAHHRGSLLGGRDGGQPSQKAFESILAMALAAMDPTRPVLVEAESAKIGRIRIPPSVWQAMVAADHIRLEVPLQARAQYLAQAYSDVIGDMEELCARLSHLAPFHGHDLVTRWQDMARGGDHQALAADLVAVHYDPSYRRSSRRAGAPLMVLSLTGLSAEDIAAAATKVLSVLAT</sequence>
<dbReference type="GO" id="GO:0002098">
    <property type="term" value="P:tRNA wobble uridine modification"/>
    <property type="evidence" value="ECO:0007669"/>
    <property type="project" value="InterPro"/>
</dbReference>
<dbReference type="Pfam" id="PF26341">
    <property type="entry name" value="AAA_SelU"/>
    <property type="match status" value="1"/>
</dbReference>
<dbReference type="Gene3D" id="3.40.250.10">
    <property type="entry name" value="Rhodanese-like domain"/>
    <property type="match status" value="1"/>
</dbReference>
<protein>
    <submittedName>
        <fullName evidence="4">tRNA 2-selenouridine synthase</fullName>
        <ecNumber evidence="4">2.9.1.-</ecNumber>
    </submittedName>
</protein>
<organism evidence="4 6">
    <name type="scientific">Thalassovita autumnalis</name>
    <dbReference type="NCBI Taxonomy" id="2072972"/>
    <lineage>
        <taxon>Bacteria</taxon>
        <taxon>Pseudomonadati</taxon>
        <taxon>Pseudomonadota</taxon>
        <taxon>Alphaproteobacteria</taxon>
        <taxon>Rhodobacterales</taxon>
        <taxon>Roseobacteraceae</taxon>
        <taxon>Thalassovita</taxon>
    </lineage>
</organism>
<accession>A0A0P1FUT9</accession>
<dbReference type="Proteomes" id="UP000051887">
    <property type="component" value="Unassembled WGS sequence"/>
</dbReference>
<dbReference type="PANTHER" id="PTHR30401:SF0">
    <property type="entry name" value="TRNA 2-SELENOURIDINE SYNTHASE"/>
    <property type="match status" value="1"/>
</dbReference>
<dbReference type="InterPro" id="IPR017582">
    <property type="entry name" value="SelU"/>
</dbReference>
<name>A0A0P1FUT9_9RHOB</name>
<dbReference type="PROSITE" id="PS50206">
    <property type="entry name" value="RHODANESE_3"/>
    <property type="match status" value="1"/>
</dbReference>
<dbReference type="EC" id="2.9.1.-" evidence="4"/>
<evidence type="ECO:0000313" key="5">
    <source>
        <dbReference type="Proteomes" id="UP000051086"/>
    </source>
</evidence>
<dbReference type="NCBIfam" id="NF008752">
    <property type="entry name" value="PRK11784.1-4"/>
    <property type="match status" value="1"/>
</dbReference>
<feature type="domain" description="Rhodanese" evidence="2">
    <location>
        <begin position="21"/>
        <end position="137"/>
    </location>
</feature>
<reference evidence="3 5" key="2">
    <citation type="submission" date="2015-09" db="EMBL/GenBank/DDBJ databases">
        <authorList>
            <person name="Rodrigo-Torres L."/>
            <person name="Arahal D.R."/>
        </authorList>
    </citation>
    <scope>NUCLEOTIDE SEQUENCE [LARGE SCALE GENOMIC DNA]</scope>
    <source>
        <strain evidence="3 5">CECT 5118</strain>
    </source>
</reference>
<dbReference type="Pfam" id="PF00581">
    <property type="entry name" value="Rhodanese"/>
    <property type="match status" value="1"/>
</dbReference>
<dbReference type="InterPro" id="IPR058840">
    <property type="entry name" value="AAA_SelU"/>
</dbReference>
<gene>
    <name evidence="4" type="primary">selU</name>
    <name evidence="3" type="ORF">TL5118_00905</name>
    <name evidence="4" type="ORF">TL5120_01416</name>
</gene>
<dbReference type="RefSeq" id="WP_058242934.1">
    <property type="nucleotide sequence ID" value="NZ_CYSB01000011.1"/>
</dbReference>
<dbReference type="GO" id="GO:0043828">
    <property type="term" value="F:tRNA 2-selenouridine synthase activity"/>
    <property type="evidence" value="ECO:0007669"/>
    <property type="project" value="InterPro"/>
</dbReference>
<dbReference type="AlphaFoldDB" id="A0A0P1FUT9"/>
<dbReference type="InterPro" id="IPR001307">
    <property type="entry name" value="Thiosulphate_STrfase_CS"/>
</dbReference>
<evidence type="ECO:0000259" key="2">
    <source>
        <dbReference type="PROSITE" id="PS50206"/>
    </source>
</evidence>
<keyword evidence="5" id="KW-1185">Reference proteome</keyword>
<dbReference type="SMART" id="SM00450">
    <property type="entry name" value="RHOD"/>
    <property type="match status" value="1"/>
</dbReference>
<dbReference type="NCBIfam" id="NF008750">
    <property type="entry name" value="PRK11784.1-2"/>
    <property type="match status" value="1"/>
</dbReference>
<reference evidence="4 6" key="1">
    <citation type="submission" date="2015-09" db="EMBL/GenBank/DDBJ databases">
        <authorList>
            <consortium name="Swine Surveillance"/>
        </authorList>
    </citation>
    <scope>NUCLEOTIDE SEQUENCE [LARGE SCALE GENOMIC DNA]</scope>
    <source>
        <strain evidence="4 6">5120</strain>
    </source>
</reference>
<dbReference type="OrthoDB" id="9808735at2"/>
<dbReference type="NCBIfam" id="TIGR03167">
    <property type="entry name" value="tRNA_sel_U_synt"/>
    <property type="match status" value="1"/>
</dbReference>
<keyword evidence="4" id="KW-0808">Transferase</keyword>
<dbReference type="GO" id="GO:0004792">
    <property type="term" value="F:thiosulfate-cyanide sulfurtransferase activity"/>
    <property type="evidence" value="ECO:0007669"/>
    <property type="project" value="InterPro"/>
</dbReference>
<dbReference type="EMBL" id="CYSB01000011">
    <property type="protein sequence ID" value="CUH64502.1"/>
    <property type="molecule type" value="Genomic_DNA"/>
</dbReference>
<proteinExistence type="predicted"/>
<dbReference type="InterPro" id="IPR036873">
    <property type="entry name" value="Rhodanese-like_dom_sf"/>
</dbReference>
<dbReference type="SUPFAM" id="SSF52821">
    <property type="entry name" value="Rhodanese/Cell cycle control phosphatase"/>
    <property type="match status" value="1"/>
</dbReference>
<dbReference type="InterPro" id="IPR001763">
    <property type="entry name" value="Rhodanese-like_dom"/>
</dbReference>